<feature type="signal peptide" evidence="1">
    <location>
        <begin position="1"/>
        <end position="24"/>
    </location>
</feature>
<keyword evidence="1" id="KW-0732">Signal</keyword>
<organism evidence="2 3">
    <name type="scientific">Mycoemilia scoparia</name>
    <dbReference type="NCBI Taxonomy" id="417184"/>
    <lineage>
        <taxon>Eukaryota</taxon>
        <taxon>Fungi</taxon>
        <taxon>Fungi incertae sedis</taxon>
        <taxon>Zoopagomycota</taxon>
        <taxon>Kickxellomycotina</taxon>
        <taxon>Kickxellomycetes</taxon>
        <taxon>Kickxellales</taxon>
        <taxon>Kickxellaceae</taxon>
        <taxon>Mycoemilia</taxon>
    </lineage>
</organism>
<dbReference type="EMBL" id="JANBPU010000044">
    <property type="protein sequence ID" value="KAJ1918474.1"/>
    <property type="molecule type" value="Genomic_DNA"/>
</dbReference>
<keyword evidence="3" id="KW-1185">Reference proteome</keyword>
<feature type="chain" id="PRO_5040808073" evidence="1">
    <location>
        <begin position="25"/>
        <end position="221"/>
    </location>
</feature>
<evidence type="ECO:0000256" key="1">
    <source>
        <dbReference type="SAM" id="SignalP"/>
    </source>
</evidence>
<protein>
    <submittedName>
        <fullName evidence="2">Uncharacterized protein</fullName>
    </submittedName>
</protein>
<proteinExistence type="predicted"/>
<name>A0A9W8A565_9FUNG</name>
<dbReference type="Proteomes" id="UP001150538">
    <property type="component" value="Unassembled WGS sequence"/>
</dbReference>
<sequence>MKLFGLSSTTAVALLYLSSTLASAETSESYQVKSKIIHEVGLPSIIVPRLIDITTTLQVLGHTSGDVCGEEPTFSANTTARYHFLVRWFNGKQKRIYDCEIPKGKDQQKTCEIDLNVRHPKDCKNLLKVTISSNYEETPIYTINPGDTGDTGDDGGHVKADVKVDLDANAKIHIVDSGIDNPYSQRCIHKRWNVNKNFDLRPVKLNKEFNIVDVTTDDSYC</sequence>
<reference evidence="2" key="1">
    <citation type="submission" date="2022-07" db="EMBL/GenBank/DDBJ databases">
        <title>Phylogenomic reconstructions and comparative analyses of Kickxellomycotina fungi.</title>
        <authorList>
            <person name="Reynolds N.K."/>
            <person name="Stajich J.E."/>
            <person name="Barry K."/>
            <person name="Grigoriev I.V."/>
            <person name="Crous P."/>
            <person name="Smith M.E."/>
        </authorList>
    </citation>
    <scope>NUCLEOTIDE SEQUENCE</scope>
    <source>
        <strain evidence="2">NBRC 100468</strain>
    </source>
</reference>
<evidence type="ECO:0000313" key="2">
    <source>
        <dbReference type="EMBL" id="KAJ1918474.1"/>
    </source>
</evidence>
<dbReference type="OrthoDB" id="73875at2759"/>
<evidence type="ECO:0000313" key="3">
    <source>
        <dbReference type="Proteomes" id="UP001150538"/>
    </source>
</evidence>
<gene>
    <name evidence="2" type="ORF">H4219_002568</name>
</gene>
<dbReference type="AlphaFoldDB" id="A0A9W8A565"/>
<accession>A0A9W8A565</accession>
<comment type="caution">
    <text evidence="2">The sequence shown here is derived from an EMBL/GenBank/DDBJ whole genome shotgun (WGS) entry which is preliminary data.</text>
</comment>